<dbReference type="Proteomes" id="UP000182160">
    <property type="component" value="Unassembled WGS sequence"/>
</dbReference>
<gene>
    <name evidence="3" type="ORF">SAMN04488077_101318</name>
</gene>
<evidence type="ECO:0000256" key="1">
    <source>
        <dbReference type="ARBA" id="ARBA00004328"/>
    </source>
</evidence>
<evidence type="ECO:0000313" key="4">
    <source>
        <dbReference type="Proteomes" id="UP000182160"/>
    </source>
</evidence>
<comment type="subcellular location">
    <subcellularLocation>
        <location evidence="1">Virion</location>
    </subcellularLocation>
</comment>
<dbReference type="EMBL" id="FOBO01000001">
    <property type="protein sequence ID" value="SEM02246.1"/>
    <property type="molecule type" value="Genomic_DNA"/>
</dbReference>
<dbReference type="AlphaFoldDB" id="A0A1H7UZI7"/>
<name>A0A1H7UZI7_9RHOB</name>
<dbReference type="RefSeq" id="WP_074784619.1">
    <property type="nucleotide sequence ID" value="NZ_FOBO01000001.1"/>
</dbReference>
<accession>A0A1H7UZI7</accession>
<organism evidence="3 4">
    <name type="scientific">Roseovarius tolerans</name>
    <dbReference type="NCBI Taxonomy" id="74031"/>
    <lineage>
        <taxon>Bacteria</taxon>
        <taxon>Pseudomonadati</taxon>
        <taxon>Pseudomonadota</taxon>
        <taxon>Alphaproteobacteria</taxon>
        <taxon>Rhodobacterales</taxon>
        <taxon>Roseobacteraceae</taxon>
        <taxon>Roseovarius</taxon>
    </lineage>
</organism>
<protein>
    <submittedName>
        <fullName evidence="3">Phage major capsid protein, HK97 family</fullName>
    </submittedName>
</protein>
<dbReference type="NCBIfam" id="TIGR01554">
    <property type="entry name" value="major_cap_HK97"/>
    <property type="match status" value="1"/>
</dbReference>
<proteinExistence type="predicted"/>
<sequence>MLTSKKLELRRSEIRQNLSELANIETPSADETRKMTDLDTEYRAKEVQYRAALVSEDEQRTEAKGELETRSEKEWNEVMSGFEMRQVALSLDEGRALSGQTAEIVTELRSQGGYRGIPVPYAALETRAGETIASGTPDPIVTRPLIERLFPASVAAQMGVQMINIGTGGQETPVTTSAISAGWQATELANVPGPSAYTTLDRPLKPDHTLGIQMRISRKTLLQSGAALEQAIRRDMAGAMQQEMDRAIFNGSGSSGEPTGVFTGAAAWGIAETDLSAAASWAAIRTEVVAFMTANAATGPGAVRLLIRPEVWDAMDGAFISGTAVTEWERLTKYISTVVMSHNALPAPAGDPLESKALLTTSAGGVAPVFVGLWGAVDLIRDPYADAQSGGLRLTALSTMDTTISRAVQTRVLTGIQ</sequence>
<dbReference type="Pfam" id="PF05065">
    <property type="entry name" value="Phage_capsid"/>
    <property type="match status" value="1"/>
</dbReference>
<dbReference type="InterPro" id="IPR024455">
    <property type="entry name" value="Phage_capsid"/>
</dbReference>
<evidence type="ECO:0000259" key="2">
    <source>
        <dbReference type="Pfam" id="PF05065"/>
    </source>
</evidence>
<reference evidence="3 4" key="1">
    <citation type="submission" date="2016-10" db="EMBL/GenBank/DDBJ databases">
        <authorList>
            <person name="de Groot N.N."/>
        </authorList>
    </citation>
    <scope>NUCLEOTIDE SEQUENCE [LARGE SCALE GENOMIC DNA]</scope>
    <source>
        <strain evidence="3 4">DSM 11457</strain>
    </source>
</reference>
<dbReference type="InterPro" id="IPR054612">
    <property type="entry name" value="Phage_capsid-like_C"/>
</dbReference>
<dbReference type="SUPFAM" id="SSF56563">
    <property type="entry name" value="Major capsid protein gp5"/>
    <property type="match status" value="1"/>
</dbReference>
<evidence type="ECO:0000313" key="3">
    <source>
        <dbReference type="EMBL" id="SEM02246.1"/>
    </source>
</evidence>
<dbReference type="Gene3D" id="3.30.2400.10">
    <property type="entry name" value="Major capsid protein gp5"/>
    <property type="match status" value="1"/>
</dbReference>
<feature type="domain" description="Phage capsid-like C-terminal" evidence="2">
    <location>
        <begin position="161"/>
        <end position="315"/>
    </location>
</feature>